<dbReference type="KEGG" id="bfo:118411013"/>
<dbReference type="InterPro" id="IPR027417">
    <property type="entry name" value="P-loop_NTPase"/>
</dbReference>
<dbReference type="GeneID" id="118411013"/>
<name>A0A9J7KRU1_BRAFL</name>
<evidence type="ECO:0000313" key="2">
    <source>
        <dbReference type="RefSeq" id="XP_035668906.1"/>
    </source>
</evidence>
<reference evidence="1" key="1">
    <citation type="journal article" date="2020" name="Nat. Ecol. Evol.">
        <title>Deeply conserved synteny resolves early events in vertebrate evolution.</title>
        <authorList>
            <person name="Simakov O."/>
            <person name="Marletaz F."/>
            <person name="Yue J.X."/>
            <person name="O'Connell B."/>
            <person name="Jenkins J."/>
            <person name="Brandt A."/>
            <person name="Calef R."/>
            <person name="Tung C.H."/>
            <person name="Huang T.K."/>
            <person name="Schmutz J."/>
            <person name="Satoh N."/>
            <person name="Yu J.K."/>
            <person name="Putnam N.H."/>
            <person name="Green R.E."/>
            <person name="Rokhsar D.S."/>
        </authorList>
    </citation>
    <scope>NUCLEOTIDE SEQUENCE [LARGE SCALE GENOMIC DNA]</scope>
    <source>
        <strain evidence="1">S238N-H82</strain>
    </source>
</reference>
<reference evidence="2 3" key="2">
    <citation type="submission" date="2025-04" db="UniProtKB">
        <authorList>
            <consortium name="RefSeq"/>
        </authorList>
    </citation>
    <scope>IDENTIFICATION</scope>
    <source>
        <strain evidence="2 3">S238N-H82</strain>
        <tissue evidence="2 3">Testes</tissue>
    </source>
</reference>
<dbReference type="RefSeq" id="XP_035668906.1">
    <property type="nucleotide sequence ID" value="XM_035813013.1"/>
</dbReference>
<organism evidence="1 2">
    <name type="scientific">Branchiostoma floridae</name>
    <name type="common">Florida lancelet</name>
    <name type="synonym">Amphioxus</name>
    <dbReference type="NCBI Taxonomy" id="7739"/>
    <lineage>
        <taxon>Eukaryota</taxon>
        <taxon>Metazoa</taxon>
        <taxon>Chordata</taxon>
        <taxon>Cephalochordata</taxon>
        <taxon>Leptocardii</taxon>
        <taxon>Amphioxiformes</taxon>
        <taxon>Branchiostomatidae</taxon>
        <taxon>Branchiostoma</taxon>
    </lineage>
</organism>
<sequence>MAYLRQVHCKRMFHRRGYHQWDRTQFIDFEPAGDIVHVPDPAEFFRDHGHDYYVCCADMEANTLVLAKSKEISKTRKAPFFHEALRLDAEQVLVIPFSLLPGVAAEVAKDVGHITTVFLFHTMRCGSTLLVKALEASRAMNTLSESDIYTSICQYVVTKKDITENDMGMLYDVIRHANTLFNYTLWRENPSNTVTCYKMRGQVTSIADILHKALPDVKTVLLYRGLAGTVDSYARMITGGSYWKYWLLTALKLDYNESRKIAVMGASPPWENPVFASLPVPHGIVWFTACVWLELMQKAVEMTEPGSSQRFHVVLRYEDLYLHKEAMVLKVLDCLDIKCGDKDAGRKIREAFGVNSQAGHMIASRGPAGGESWLGKWEIAILSEILSYANVGIDKPDFTLNGTLTIV</sequence>
<evidence type="ECO:0000313" key="1">
    <source>
        <dbReference type="Proteomes" id="UP000001554"/>
    </source>
</evidence>
<proteinExistence type="predicted"/>
<dbReference type="RefSeq" id="XP_035668907.1">
    <property type="nucleotide sequence ID" value="XM_035813014.1"/>
</dbReference>
<keyword evidence="1" id="KW-1185">Reference proteome</keyword>
<gene>
    <name evidence="2 3" type="primary">LOC118411013</name>
</gene>
<dbReference type="Proteomes" id="UP000001554">
    <property type="component" value="Chromosome 3"/>
</dbReference>
<dbReference type="PANTHER" id="PTHR33844:SF1">
    <property type="entry name" value="SULFOTRANSFERASE DOMAIN-CONTAINING PROTEIN"/>
    <property type="match status" value="1"/>
</dbReference>
<evidence type="ECO:0000313" key="3">
    <source>
        <dbReference type="RefSeq" id="XP_035668907.1"/>
    </source>
</evidence>
<accession>A0A9J7KRU1</accession>
<dbReference type="Gene3D" id="3.40.50.300">
    <property type="entry name" value="P-loop containing nucleotide triphosphate hydrolases"/>
    <property type="match status" value="1"/>
</dbReference>
<dbReference type="PANTHER" id="PTHR33844">
    <property type="entry name" value="SULFOTRANSFER_1 DOMAIN-CONTAINING PROTEIN"/>
    <property type="match status" value="1"/>
</dbReference>
<protein>
    <submittedName>
        <fullName evidence="2 3">Uncharacterized protein LOC118411013</fullName>
    </submittedName>
</protein>
<dbReference type="AlphaFoldDB" id="A0A9J7KRU1"/>
<dbReference type="OrthoDB" id="10296145at2759"/>
<dbReference type="SUPFAM" id="SSF52540">
    <property type="entry name" value="P-loop containing nucleoside triphosphate hydrolases"/>
    <property type="match status" value="1"/>
</dbReference>